<accession>A0A2G8RXN8</accession>
<dbReference type="Gene3D" id="3.30.710.10">
    <property type="entry name" value="Potassium Channel Kv1.1, Chain A"/>
    <property type="match status" value="1"/>
</dbReference>
<dbReference type="OrthoDB" id="3036049at2759"/>
<evidence type="ECO:0000313" key="4">
    <source>
        <dbReference type="Proteomes" id="UP000230002"/>
    </source>
</evidence>
<name>A0A2G8RXN8_9APHY</name>
<evidence type="ECO:0000313" key="3">
    <source>
        <dbReference type="EMBL" id="PIL26280.1"/>
    </source>
</evidence>
<keyword evidence="4" id="KW-1185">Reference proteome</keyword>
<dbReference type="Pfam" id="PF00651">
    <property type="entry name" value="BTB"/>
    <property type="match status" value="1"/>
</dbReference>
<dbReference type="PROSITE" id="PS50097">
    <property type="entry name" value="BTB"/>
    <property type="match status" value="1"/>
</dbReference>
<feature type="region of interest" description="Disordered" evidence="1">
    <location>
        <begin position="1"/>
        <end position="54"/>
    </location>
</feature>
<dbReference type="InterPro" id="IPR011333">
    <property type="entry name" value="SKP1/BTB/POZ_sf"/>
</dbReference>
<comment type="caution">
    <text evidence="3">The sequence shown here is derived from an EMBL/GenBank/DDBJ whole genome shotgun (WGS) entry which is preliminary data.</text>
</comment>
<proteinExistence type="predicted"/>
<organism evidence="3 4">
    <name type="scientific">Ganoderma sinense ZZ0214-1</name>
    <dbReference type="NCBI Taxonomy" id="1077348"/>
    <lineage>
        <taxon>Eukaryota</taxon>
        <taxon>Fungi</taxon>
        <taxon>Dikarya</taxon>
        <taxon>Basidiomycota</taxon>
        <taxon>Agaricomycotina</taxon>
        <taxon>Agaricomycetes</taxon>
        <taxon>Polyporales</taxon>
        <taxon>Polyporaceae</taxon>
        <taxon>Ganoderma</taxon>
    </lineage>
</organism>
<dbReference type="SMART" id="SM00225">
    <property type="entry name" value="BTB"/>
    <property type="match status" value="1"/>
</dbReference>
<evidence type="ECO:0000256" key="1">
    <source>
        <dbReference type="SAM" id="MobiDB-lite"/>
    </source>
</evidence>
<evidence type="ECO:0000259" key="2">
    <source>
        <dbReference type="PROSITE" id="PS50097"/>
    </source>
</evidence>
<feature type="domain" description="BTB" evidence="2">
    <location>
        <begin position="70"/>
        <end position="142"/>
    </location>
</feature>
<dbReference type="AlphaFoldDB" id="A0A2G8RXN8"/>
<reference evidence="3 4" key="1">
    <citation type="journal article" date="2015" name="Sci. Rep.">
        <title>Chromosome-level genome map provides insights into diverse defense mechanisms in the medicinal fungus Ganoderma sinense.</title>
        <authorList>
            <person name="Zhu Y."/>
            <person name="Xu J."/>
            <person name="Sun C."/>
            <person name="Zhou S."/>
            <person name="Xu H."/>
            <person name="Nelson D.R."/>
            <person name="Qian J."/>
            <person name="Song J."/>
            <person name="Luo H."/>
            <person name="Xiang L."/>
            <person name="Li Y."/>
            <person name="Xu Z."/>
            <person name="Ji A."/>
            <person name="Wang L."/>
            <person name="Lu S."/>
            <person name="Hayward A."/>
            <person name="Sun W."/>
            <person name="Li X."/>
            <person name="Schwartz D.C."/>
            <person name="Wang Y."/>
            <person name="Chen S."/>
        </authorList>
    </citation>
    <scope>NUCLEOTIDE SEQUENCE [LARGE SCALE GENOMIC DNA]</scope>
    <source>
        <strain evidence="3 4">ZZ0214-1</strain>
    </source>
</reference>
<dbReference type="CDD" id="cd18186">
    <property type="entry name" value="BTB_POZ_ZBTB_KLHL-like"/>
    <property type="match status" value="1"/>
</dbReference>
<protein>
    <recommendedName>
        <fullName evidence="2">BTB domain-containing protein</fullName>
    </recommendedName>
</protein>
<dbReference type="EMBL" id="AYKW01000045">
    <property type="protein sequence ID" value="PIL26280.1"/>
    <property type="molecule type" value="Genomic_DNA"/>
</dbReference>
<dbReference type="SUPFAM" id="SSF54695">
    <property type="entry name" value="POZ domain"/>
    <property type="match status" value="1"/>
</dbReference>
<sequence>MSAPVTPSRKRGRAEEEEDLPPAKRELGQDEGAGAGGTASAPTAVEGEGQASLRAREAARKDEEFWLEDGTVILVARDVEFRVYKGLLSSLSPVFKALFAECQTLRRVSVDEQQTLSCPVVPVSDSPEDLRHLLRVCFTKRLGRLYDERHPSYHEISAAIRLGDKYKITELYSQSLEYLKRHFPSTLDGWLALKRYGPPGWDDFEEIGVVNLARHTGELSLLPSALIACICAQSTSDPGGKDKGIGHGFAREDGSREHLSADDLTLCFDGKTNLRTATIAAVLRTFKPAASAECRGAPRPRACEDALRGVLLGLEGTLDVLLGGDPFAGYEEFVDSDRLGLCKACKEMVRKRSYKERKDIWDRLPELLDVDVPGWRA</sequence>
<dbReference type="Proteomes" id="UP000230002">
    <property type="component" value="Unassembled WGS sequence"/>
</dbReference>
<dbReference type="InterPro" id="IPR000210">
    <property type="entry name" value="BTB/POZ_dom"/>
</dbReference>
<gene>
    <name evidence="3" type="ORF">GSI_12036</name>
</gene>